<dbReference type="GO" id="GO:0016903">
    <property type="term" value="F:oxidoreductase activity, acting on the aldehyde or oxo group of donors"/>
    <property type="evidence" value="ECO:0007669"/>
    <property type="project" value="InterPro"/>
</dbReference>
<dbReference type="RefSeq" id="WP_121922417.1">
    <property type="nucleotide sequence ID" value="NZ_REFO01000010.1"/>
</dbReference>
<evidence type="ECO:0000256" key="2">
    <source>
        <dbReference type="SAM" id="MobiDB-lite"/>
    </source>
</evidence>
<dbReference type="Pfam" id="PF17147">
    <property type="entry name" value="PFOR_II"/>
    <property type="match status" value="1"/>
</dbReference>
<dbReference type="EMBL" id="REFO01000010">
    <property type="protein sequence ID" value="RMA97640.1"/>
    <property type="molecule type" value="Genomic_DNA"/>
</dbReference>
<dbReference type="PANTHER" id="PTHR32154">
    <property type="entry name" value="PYRUVATE-FLAVODOXIN OXIDOREDUCTASE-RELATED"/>
    <property type="match status" value="1"/>
</dbReference>
<dbReference type="InterPro" id="IPR002880">
    <property type="entry name" value="Pyrv_Fd/Flavodoxin_OxRdtase_N"/>
</dbReference>
<dbReference type="SUPFAM" id="SSF53323">
    <property type="entry name" value="Pyruvate-ferredoxin oxidoreductase, PFOR, domain III"/>
    <property type="match status" value="1"/>
</dbReference>
<dbReference type="InterPro" id="IPR033412">
    <property type="entry name" value="PFOR_II"/>
</dbReference>
<dbReference type="GO" id="GO:0006979">
    <property type="term" value="P:response to oxidative stress"/>
    <property type="evidence" value="ECO:0007669"/>
    <property type="project" value="TreeGrafter"/>
</dbReference>
<proteinExistence type="predicted"/>
<dbReference type="Proteomes" id="UP000280842">
    <property type="component" value="Unassembled WGS sequence"/>
</dbReference>
<dbReference type="InterPro" id="IPR019752">
    <property type="entry name" value="Pyrv/ketoisovalerate_OxRed_cat"/>
</dbReference>
<dbReference type="OrthoDB" id="9794954at2"/>
<comment type="caution">
    <text evidence="6">The sequence shown here is derived from an EMBL/GenBank/DDBJ whole genome shotgun (WGS) entry which is preliminary data.</text>
</comment>
<dbReference type="InterPro" id="IPR009014">
    <property type="entry name" value="Transketo_C/PFOR_II"/>
</dbReference>
<dbReference type="NCBIfam" id="TIGR03710">
    <property type="entry name" value="OAFO_sf"/>
    <property type="match status" value="1"/>
</dbReference>
<protein>
    <submittedName>
        <fullName evidence="6">2-oxoglutarate ferredoxin oxidoreductase subunit alpha</fullName>
    </submittedName>
</protein>
<dbReference type="Pfam" id="PF01558">
    <property type="entry name" value="POR"/>
    <property type="match status" value="1"/>
</dbReference>
<feature type="domain" description="Pyruvate flavodoxin/ferredoxin oxidoreductase pyrimidine binding" evidence="4">
    <location>
        <begin position="218"/>
        <end position="460"/>
    </location>
</feature>
<dbReference type="InterPro" id="IPR002869">
    <property type="entry name" value="Pyrv_flavodox_OxRed_cen"/>
</dbReference>
<dbReference type="InterPro" id="IPR029061">
    <property type="entry name" value="THDP-binding"/>
</dbReference>
<name>A0A3M0BJY2_9AQUI</name>
<dbReference type="SUPFAM" id="SSF52518">
    <property type="entry name" value="Thiamin diphosphate-binding fold (THDP-binding)"/>
    <property type="match status" value="1"/>
</dbReference>
<dbReference type="AlphaFoldDB" id="A0A3M0BJY2"/>
<evidence type="ECO:0000259" key="3">
    <source>
        <dbReference type="Pfam" id="PF01558"/>
    </source>
</evidence>
<accession>A0A3M0BJY2</accession>
<feature type="region of interest" description="Disordered" evidence="2">
    <location>
        <begin position="428"/>
        <end position="454"/>
    </location>
</feature>
<sequence length="601" mass="65731">MASFDLTVKYAGEGGEGVISSGDFTMKAAAKMGYEVVTFKSFPAEIKGGYALSQVRMSDEKILSQGDGFDILVAFNGEAYEVNKPLLREGTVLIWDGPEGGDFEPEFEELEKKGVIMYAVPMSQLAKKEVGAYITKNVIAMAATFELIGMPIELLKEEIVAKFSKKGQEVIDLNFKAIEVAQKYVKENIKKVDPYKVPGPLPKKDVIIVEGNEAIALGALAAGVKVYAAYPITPATTVGNYLAPHILKTGGYVYQAEDEISSMAIVIGASFSGVKAMTATSGPGISLMQELIGLASMTEIPAVIVDVQRGGPSTGMPTKHDQADLFAAALGGHGDDQRVVLAPTNVEENFYLTVEAFNLSERYQLPVLLLTDASLSLRAEAIPTPDINKIKENLIERPIVRKGEVSPEELENLFRYKITDTGISPFLAPGESPKPYTATGLEHGENSYPRTTPKERTEMMDKRFRKIKNIEDENPHLVEWDLGDLQEGEKADITIITWGLTASIAKEAIQRLRNKGIKVAALYPKLIYPLPAKAVEKAASMSDIVLVPEANYMGHLAKFIRMFSSVPAEKIVQYNIYRGEPFIPKEIEEKVEEILGKKVQA</sequence>
<dbReference type="Gene3D" id="3.40.50.920">
    <property type="match status" value="1"/>
</dbReference>
<dbReference type="FunFam" id="3.40.50.970:FF:000022">
    <property type="entry name" value="2-oxoglutarate ferredoxin oxidoreductase alpha subunit"/>
    <property type="match status" value="1"/>
</dbReference>
<dbReference type="InterPro" id="IPR022367">
    <property type="entry name" value="2-oxoacid/accept_OxRdtase_asu"/>
</dbReference>
<gene>
    <name evidence="6" type="ORF">CLV39_0260</name>
</gene>
<dbReference type="InterPro" id="IPR050722">
    <property type="entry name" value="Pyruvate:ferred/Flavod_OxRd"/>
</dbReference>
<dbReference type="Gene3D" id="3.40.920.10">
    <property type="entry name" value="Pyruvate-ferredoxin oxidoreductase, PFOR, domain III"/>
    <property type="match status" value="1"/>
</dbReference>
<dbReference type="CDD" id="cd07034">
    <property type="entry name" value="TPP_PYR_PFOR_IOR-alpha_like"/>
    <property type="match status" value="1"/>
</dbReference>
<evidence type="ECO:0000256" key="1">
    <source>
        <dbReference type="ARBA" id="ARBA00023002"/>
    </source>
</evidence>
<evidence type="ECO:0000313" key="6">
    <source>
        <dbReference type="EMBL" id="RMA97640.1"/>
    </source>
</evidence>
<dbReference type="PANTHER" id="PTHR32154:SF20">
    <property type="entry name" value="2-OXOGLUTARATE OXIDOREDUCTASE SUBUNIT KORA"/>
    <property type="match status" value="1"/>
</dbReference>
<evidence type="ECO:0000259" key="4">
    <source>
        <dbReference type="Pfam" id="PF01855"/>
    </source>
</evidence>
<feature type="domain" description="Pyruvate:ferredoxin oxidoreductase core" evidence="5">
    <location>
        <begin position="491"/>
        <end position="562"/>
    </location>
</feature>
<dbReference type="Gene3D" id="3.40.50.970">
    <property type="match status" value="1"/>
</dbReference>
<keyword evidence="7" id="KW-1185">Reference proteome</keyword>
<reference evidence="6 7" key="1">
    <citation type="submission" date="2018-10" db="EMBL/GenBank/DDBJ databases">
        <title>Genomic Encyclopedia of Archaeal and Bacterial Type Strains, Phase II (KMG-II): from individual species to whole genera.</title>
        <authorList>
            <person name="Goeker M."/>
        </authorList>
    </citation>
    <scope>NUCLEOTIDE SEQUENCE [LARGE SCALE GENOMIC DNA]</scope>
    <source>
        <strain evidence="6 7">VM1</strain>
    </source>
</reference>
<dbReference type="Pfam" id="PF01855">
    <property type="entry name" value="POR_N"/>
    <property type="match status" value="1"/>
</dbReference>
<organism evidence="6 7">
    <name type="scientific">Hydrogenothermus marinus</name>
    <dbReference type="NCBI Taxonomy" id="133270"/>
    <lineage>
        <taxon>Bacteria</taxon>
        <taxon>Pseudomonadati</taxon>
        <taxon>Aquificota</taxon>
        <taxon>Aquificia</taxon>
        <taxon>Aquificales</taxon>
        <taxon>Hydrogenothermaceae</taxon>
        <taxon>Hydrogenothermus</taxon>
    </lineage>
</organism>
<keyword evidence="1" id="KW-0560">Oxidoreductase</keyword>
<feature type="domain" description="Pyruvate/ketoisovalerate oxidoreductase catalytic" evidence="3">
    <location>
        <begin position="14"/>
        <end position="181"/>
    </location>
</feature>
<evidence type="ECO:0000259" key="5">
    <source>
        <dbReference type="Pfam" id="PF17147"/>
    </source>
</evidence>
<evidence type="ECO:0000313" key="7">
    <source>
        <dbReference type="Proteomes" id="UP000280842"/>
    </source>
</evidence>
<dbReference type="SUPFAM" id="SSF52922">
    <property type="entry name" value="TK C-terminal domain-like"/>
    <property type="match status" value="1"/>
</dbReference>